<dbReference type="InterPro" id="IPR025194">
    <property type="entry name" value="RodZ-like_C"/>
</dbReference>
<feature type="domain" description="HTH cro/C1-type" evidence="3">
    <location>
        <begin position="7"/>
        <end position="67"/>
    </location>
</feature>
<keyword evidence="2" id="KW-1133">Transmembrane helix</keyword>
<evidence type="ECO:0000313" key="4">
    <source>
        <dbReference type="EMBL" id="OJX57039.1"/>
    </source>
</evidence>
<feature type="transmembrane region" description="Helical" evidence="2">
    <location>
        <begin position="118"/>
        <end position="139"/>
    </location>
</feature>
<evidence type="ECO:0000256" key="1">
    <source>
        <dbReference type="SAM" id="MobiDB-lite"/>
    </source>
</evidence>
<dbReference type="InterPro" id="IPR010982">
    <property type="entry name" value="Lambda_DNA-bd_dom_sf"/>
</dbReference>
<feature type="region of interest" description="Disordered" evidence="1">
    <location>
        <begin position="86"/>
        <end position="112"/>
    </location>
</feature>
<dbReference type="GO" id="GO:0003677">
    <property type="term" value="F:DNA binding"/>
    <property type="evidence" value="ECO:0007669"/>
    <property type="project" value="InterPro"/>
</dbReference>
<organism evidence="4 5">
    <name type="scientific">Candidatus Kapaibacterium thiocyanatum</name>
    <dbReference type="NCBI Taxonomy" id="1895771"/>
    <lineage>
        <taxon>Bacteria</taxon>
        <taxon>Pseudomonadati</taxon>
        <taxon>Candidatus Kapaibacteriota</taxon>
        <taxon>Candidatus Kapaibacteriia</taxon>
        <taxon>Candidatus Kapaibacteriales</taxon>
        <taxon>Candidatus Kapaibacteriaceae</taxon>
        <taxon>Candidatus Kapaibacterium</taxon>
    </lineage>
</organism>
<dbReference type="Proteomes" id="UP000184233">
    <property type="component" value="Unassembled WGS sequence"/>
</dbReference>
<dbReference type="STRING" id="1895771.BGO89_11050"/>
<comment type="caution">
    <text evidence="4">The sequence shown here is derived from an EMBL/GenBank/DDBJ whole genome shotgun (WGS) entry which is preliminary data.</text>
</comment>
<reference evidence="4 5" key="1">
    <citation type="submission" date="2016-09" db="EMBL/GenBank/DDBJ databases">
        <title>Genome-resolved meta-omics ties microbial dynamics to process performance in biotechnology for thiocyanate degradation.</title>
        <authorList>
            <person name="Kantor R.S."/>
            <person name="Huddy R.J."/>
            <person name="Iyer R."/>
            <person name="Thomas B.C."/>
            <person name="Brown C.T."/>
            <person name="Anantharaman K."/>
            <person name="Tringe S."/>
            <person name="Hettich R.L."/>
            <person name="Harrison S.T."/>
            <person name="Banfield J.F."/>
        </authorList>
    </citation>
    <scope>NUCLEOTIDE SEQUENCE [LARGE SCALE GENOMIC DNA]</scope>
    <source>
        <strain evidence="4">59-99</strain>
    </source>
</reference>
<proteinExistence type="predicted"/>
<feature type="compositionally biased region" description="Low complexity" evidence="1">
    <location>
        <begin position="269"/>
        <end position="279"/>
    </location>
</feature>
<sequence>MDPLAERLRMERERQRRTLRELSTETKIREPYLAALEEGRYDVLPTVYMRSFVRTYATALHIPADDLKALIDEVFEHDDGIAAADRFPTHKRQPQPDRPKPQPQQRTRPSLPQLPPSAIRWLLMGALVLFAGVMGWYFFVRDTTPSPAPHTDTTNVVEIDANDATTPAASASGEEVEADSLILTATVSDTAWLNITMDGKRTQQIVATPGMELRWSAQDKFVLSLGNAGALQFYRNGEQLKPFGKKGDVVRSVVITKTDIISSSTAWRPSTSTKPATKPTTERPAITTAPPQRIQRPARP</sequence>
<gene>
    <name evidence="4" type="ORF">BGO89_11050</name>
</gene>
<protein>
    <recommendedName>
        <fullName evidence="3">HTH cro/C1-type domain-containing protein</fullName>
    </recommendedName>
</protein>
<keyword evidence="2" id="KW-0812">Transmembrane</keyword>
<dbReference type="InterPro" id="IPR050400">
    <property type="entry name" value="Bact_Cytoskel_RodZ"/>
</dbReference>
<keyword evidence="2" id="KW-0472">Membrane</keyword>
<dbReference type="AlphaFoldDB" id="A0A1M3KXT4"/>
<dbReference type="EMBL" id="MKVH01000024">
    <property type="protein sequence ID" value="OJX57039.1"/>
    <property type="molecule type" value="Genomic_DNA"/>
</dbReference>
<dbReference type="InterPro" id="IPR001387">
    <property type="entry name" value="Cro/C1-type_HTH"/>
</dbReference>
<feature type="region of interest" description="Disordered" evidence="1">
    <location>
        <begin position="264"/>
        <end position="300"/>
    </location>
</feature>
<evidence type="ECO:0000313" key="5">
    <source>
        <dbReference type="Proteomes" id="UP000184233"/>
    </source>
</evidence>
<dbReference type="CDD" id="cd00093">
    <property type="entry name" value="HTH_XRE"/>
    <property type="match status" value="1"/>
</dbReference>
<dbReference type="Pfam" id="PF13464">
    <property type="entry name" value="RodZ_C"/>
    <property type="match status" value="1"/>
</dbReference>
<evidence type="ECO:0000256" key="2">
    <source>
        <dbReference type="SAM" id="Phobius"/>
    </source>
</evidence>
<dbReference type="PANTHER" id="PTHR34475:SF1">
    <property type="entry name" value="CYTOSKELETON PROTEIN RODZ"/>
    <property type="match status" value="1"/>
</dbReference>
<feature type="compositionally biased region" description="Low complexity" evidence="1">
    <location>
        <begin position="289"/>
        <end position="300"/>
    </location>
</feature>
<dbReference type="SMART" id="SM00530">
    <property type="entry name" value="HTH_XRE"/>
    <property type="match status" value="1"/>
</dbReference>
<dbReference type="Pfam" id="PF13413">
    <property type="entry name" value="HTH_25"/>
    <property type="match status" value="1"/>
</dbReference>
<dbReference type="PANTHER" id="PTHR34475">
    <property type="match status" value="1"/>
</dbReference>
<accession>A0A1M3KXT4</accession>
<name>A0A1M3KXT4_9BACT</name>
<dbReference type="Gene3D" id="1.10.260.40">
    <property type="entry name" value="lambda repressor-like DNA-binding domains"/>
    <property type="match status" value="1"/>
</dbReference>
<evidence type="ECO:0000259" key="3">
    <source>
        <dbReference type="SMART" id="SM00530"/>
    </source>
</evidence>
<dbReference type="SUPFAM" id="SSF47413">
    <property type="entry name" value="lambda repressor-like DNA-binding domains"/>
    <property type="match status" value="1"/>
</dbReference>